<dbReference type="EMBL" id="CP069534">
    <property type="protein sequence ID" value="QRP69883.1"/>
    <property type="molecule type" value="Genomic_DNA"/>
</dbReference>
<dbReference type="GO" id="GO:0030077">
    <property type="term" value="C:plasma membrane light-harvesting complex"/>
    <property type="evidence" value="ECO:0007669"/>
    <property type="project" value="InterPro"/>
</dbReference>
<organism evidence="2 4">
    <name type="scientific">Corynebacterium glucuronolyticum</name>
    <dbReference type="NCBI Taxonomy" id="39791"/>
    <lineage>
        <taxon>Bacteria</taxon>
        <taxon>Bacillati</taxon>
        <taxon>Actinomycetota</taxon>
        <taxon>Actinomycetes</taxon>
        <taxon>Mycobacteriales</taxon>
        <taxon>Corynebacteriaceae</taxon>
        <taxon>Corynebacterium</taxon>
    </lineage>
</organism>
<reference evidence="2 4" key="1">
    <citation type="submission" date="2020-12" db="EMBL/GenBank/DDBJ databases">
        <title>FDA dAtabase for Regulatory Grade micrObial Sequences (FDA-ARGOS): Supporting development and validation of Infectious Disease Dx tests.</title>
        <authorList>
            <person name="Sproer C."/>
            <person name="Gronow S."/>
            <person name="Severitt S."/>
            <person name="Schroder I."/>
            <person name="Tallon L."/>
            <person name="Sadzewicz L."/>
            <person name="Zhao X."/>
            <person name="Boylan J."/>
            <person name="Ott S."/>
            <person name="Bowen H."/>
            <person name="Vavikolanu K."/>
            <person name="Mehta A."/>
            <person name="Aluvathingal J."/>
            <person name="Nadendla S."/>
            <person name="Lowell S."/>
            <person name="Myers T."/>
            <person name="Yan Y."/>
            <person name="Sichtig H."/>
        </authorList>
    </citation>
    <scope>NUCLEOTIDE SEQUENCE [LARGE SCALE GENOMIC DNA]</scope>
    <source>
        <strain evidence="2 4">FDAARGOS_1053</strain>
        <strain evidence="3">FDAARGOS_1191</strain>
    </source>
</reference>
<dbReference type="Proteomes" id="UP000596145">
    <property type="component" value="Chromosome"/>
</dbReference>
<dbReference type="InterPro" id="IPR011033">
    <property type="entry name" value="PRC_barrel-like_sf"/>
</dbReference>
<dbReference type="EMBL" id="CP066007">
    <property type="protein sequence ID" value="QQB47565.1"/>
    <property type="molecule type" value="Genomic_DNA"/>
</dbReference>
<dbReference type="Pfam" id="PF05239">
    <property type="entry name" value="PRC"/>
    <property type="match status" value="1"/>
</dbReference>
<dbReference type="AlphaFoldDB" id="A0A7T4JW46"/>
<dbReference type="Proteomes" id="UP000617681">
    <property type="component" value="Chromosome"/>
</dbReference>
<proteinExistence type="predicted"/>
<evidence type="ECO:0000313" key="2">
    <source>
        <dbReference type="EMBL" id="QQB47565.1"/>
    </source>
</evidence>
<evidence type="ECO:0000259" key="1">
    <source>
        <dbReference type="Pfam" id="PF05239"/>
    </source>
</evidence>
<dbReference type="InterPro" id="IPR027275">
    <property type="entry name" value="PRC-brl_dom"/>
</dbReference>
<sequence>MGKPDVLQQLLRATVVDSQGKKVGKVREVYVDDDSKEPSFVEAFRGFLRMKSAFIPLLGYRLEGKTLTVNYPLDVIASAPVEAIGKSLSTEYQNTLYTHYKVIAAEEAAPTTPAADDEVQAVEKTGSHKVELDTVDNEVN</sequence>
<name>A0A7T4JW46_9CORY</name>
<dbReference type="Gene3D" id="3.90.50.10">
    <property type="entry name" value="Photosynthetic Reaction Center, subunit H, domain 2"/>
    <property type="match status" value="1"/>
</dbReference>
<dbReference type="RefSeq" id="WP_005389370.1">
    <property type="nucleotide sequence ID" value="NZ_CP066007.1"/>
</dbReference>
<dbReference type="GO" id="GO:0019684">
    <property type="term" value="P:photosynthesis, light reaction"/>
    <property type="evidence" value="ECO:0007669"/>
    <property type="project" value="InterPro"/>
</dbReference>
<evidence type="ECO:0000313" key="3">
    <source>
        <dbReference type="EMBL" id="QRP69883.1"/>
    </source>
</evidence>
<dbReference type="GeneID" id="92760561"/>
<dbReference type="SUPFAM" id="SSF50346">
    <property type="entry name" value="PRC-barrel domain"/>
    <property type="match status" value="1"/>
</dbReference>
<dbReference type="InterPro" id="IPR014747">
    <property type="entry name" value="Bac_photo_RC_H_C"/>
</dbReference>
<evidence type="ECO:0000313" key="4">
    <source>
        <dbReference type="Proteomes" id="UP000596145"/>
    </source>
</evidence>
<protein>
    <submittedName>
        <fullName evidence="2">PRC-barrel domain-containing protein</fullName>
    </submittedName>
</protein>
<gene>
    <name evidence="2" type="ORF">I6I10_06750</name>
    <name evidence="3" type="ORF">I6J21_08725</name>
</gene>
<dbReference type="OrthoDB" id="3712018at2"/>
<accession>A0A7T4JW46</accession>
<feature type="domain" description="PRC-barrel" evidence="1">
    <location>
        <begin position="9"/>
        <end position="73"/>
    </location>
</feature>